<sequence length="536" mass="59524">MKIRSDVLRIYQLIHSWTGIFAGIILFIGFFAGSLTMFKDQIAQWATPPHHVLAPVKFTQLDSLISQATSSHDKARSGFSLYLNDTTRSPMMWYEQGTARGLALDKQRQHASLNAQGQLITHRAEQGVLAELIDQLHRSAGIAGAIGYRIAGEYVLGTAAIVYFLAIVSGIIFLLPSLTKNFFAIRKDKSEKRFWLDTHNLVGITSLPFHLVISLTVVVFTFNSQIYASLGTAVYGDQPLFPRSNTVAHVYPFTELPPVAKFQAIVDEQAPGYIIKELRFVGLDTAWPFAQLGIYNPTALMRGPTTDYIFMHPFTLEVSNNSASTADDAIWNRIVASFYALHFGSFGGDIGRWSYFILGLGGAFLFYSGNLLWLEKRRVKQQSAENVKQTRACRLMAAATVGMCLGSIAGVAITMVVAKWLYPLVDNINHAYLYSYYGVFFSFVFYSFYKGAAKAAITLLKVCMFSCFAITATSLVAMLLPQLGLYVVINFTSIGVDIVALLAGFAFMYFYKITKHRALYGPKDSVWALPKPLSTI</sequence>
<dbReference type="Proteomes" id="UP000037848">
    <property type="component" value="Unassembled WGS sequence"/>
</dbReference>
<accession>A0A0N1EQ08</accession>
<dbReference type="Pfam" id="PF03929">
    <property type="entry name" value="PepSY_TM"/>
    <property type="match status" value="1"/>
</dbReference>
<feature type="transmembrane region" description="Helical" evidence="1">
    <location>
        <begin position="12"/>
        <end position="32"/>
    </location>
</feature>
<dbReference type="PANTHER" id="PTHR34219:SF9">
    <property type="entry name" value="IRON-REGULATED INNER MEMBRANE PROTEIN"/>
    <property type="match status" value="1"/>
</dbReference>
<keyword evidence="1" id="KW-0472">Membrane</keyword>
<feature type="transmembrane region" description="Helical" evidence="1">
    <location>
        <begin position="395"/>
        <end position="422"/>
    </location>
</feature>
<dbReference type="EMBL" id="LHPH01000001">
    <property type="protein sequence ID" value="KPH65426.1"/>
    <property type="molecule type" value="Genomic_DNA"/>
</dbReference>
<dbReference type="STRING" id="187330.AMS58_06030"/>
<keyword evidence="1" id="KW-0812">Transmembrane</keyword>
<feature type="transmembrane region" description="Helical" evidence="1">
    <location>
        <begin position="459"/>
        <end position="480"/>
    </location>
</feature>
<name>A0A0N1EQ08_9GAMM</name>
<dbReference type="OrthoDB" id="9776609at2"/>
<feature type="transmembrane region" description="Helical" evidence="1">
    <location>
        <begin position="353"/>
        <end position="374"/>
    </location>
</feature>
<reference evidence="2 3" key="1">
    <citation type="submission" date="2015-08" db="EMBL/GenBank/DDBJ databases">
        <title>Draft Genome Sequence of Pseudoalteromonas porphyrae UCD-SED14.</title>
        <authorList>
            <person name="Coil D.A."/>
            <person name="Jospin G."/>
            <person name="Lee R.D."/>
            <person name="Eisen J.A."/>
        </authorList>
    </citation>
    <scope>NUCLEOTIDE SEQUENCE [LARGE SCALE GENOMIC DNA]</scope>
    <source>
        <strain evidence="2 3">UCD-SED14</strain>
    </source>
</reference>
<evidence type="ECO:0000313" key="3">
    <source>
        <dbReference type="Proteomes" id="UP000037848"/>
    </source>
</evidence>
<evidence type="ECO:0000313" key="2">
    <source>
        <dbReference type="EMBL" id="KPH65426.1"/>
    </source>
</evidence>
<dbReference type="PANTHER" id="PTHR34219">
    <property type="entry name" value="IRON-REGULATED INNER MEMBRANE PROTEIN-RELATED"/>
    <property type="match status" value="1"/>
</dbReference>
<feature type="transmembrane region" description="Helical" evidence="1">
    <location>
        <begin position="200"/>
        <end position="222"/>
    </location>
</feature>
<keyword evidence="1" id="KW-1133">Transmembrane helix</keyword>
<comment type="caution">
    <text evidence="2">The sequence shown here is derived from an EMBL/GenBank/DDBJ whole genome shotgun (WGS) entry which is preliminary data.</text>
</comment>
<dbReference type="AlphaFoldDB" id="A0A0N1EQ08"/>
<dbReference type="PATRIC" id="fig|187330.3.peg.69"/>
<proteinExistence type="predicted"/>
<feature type="transmembrane region" description="Helical" evidence="1">
    <location>
        <begin position="434"/>
        <end position="452"/>
    </location>
</feature>
<feature type="transmembrane region" description="Helical" evidence="1">
    <location>
        <begin position="486"/>
        <end position="511"/>
    </location>
</feature>
<feature type="transmembrane region" description="Helical" evidence="1">
    <location>
        <begin position="154"/>
        <end position="179"/>
    </location>
</feature>
<protein>
    <submittedName>
        <fullName evidence="2">Peptidase</fullName>
    </submittedName>
</protein>
<keyword evidence="3" id="KW-1185">Reference proteome</keyword>
<dbReference type="RefSeq" id="WP_054452263.1">
    <property type="nucleotide sequence ID" value="NZ_LHPH01000001.1"/>
</dbReference>
<gene>
    <name evidence="2" type="ORF">ADS77_00335</name>
</gene>
<dbReference type="InterPro" id="IPR005625">
    <property type="entry name" value="PepSY-ass_TM"/>
</dbReference>
<organism evidence="2 3">
    <name type="scientific">Pseudoalteromonas porphyrae</name>
    <dbReference type="NCBI Taxonomy" id="187330"/>
    <lineage>
        <taxon>Bacteria</taxon>
        <taxon>Pseudomonadati</taxon>
        <taxon>Pseudomonadota</taxon>
        <taxon>Gammaproteobacteria</taxon>
        <taxon>Alteromonadales</taxon>
        <taxon>Pseudoalteromonadaceae</taxon>
        <taxon>Pseudoalteromonas</taxon>
    </lineage>
</organism>
<evidence type="ECO:0000256" key="1">
    <source>
        <dbReference type="SAM" id="Phobius"/>
    </source>
</evidence>